<organism evidence="4 5">
    <name type="scientific">Rehmannia glutinosa</name>
    <name type="common">Chinese foxglove</name>
    <dbReference type="NCBI Taxonomy" id="99300"/>
    <lineage>
        <taxon>Eukaryota</taxon>
        <taxon>Viridiplantae</taxon>
        <taxon>Streptophyta</taxon>
        <taxon>Embryophyta</taxon>
        <taxon>Tracheophyta</taxon>
        <taxon>Spermatophyta</taxon>
        <taxon>Magnoliopsida</taxon>
        <taxon>eudicotyledons</taxon>
        <taxon>Gunneridae</taxon>
        <taxon>Pentapetalae</taxon>
        <taxon>asterids</taxon>
        <taxon>lamiids</taxon>
        <taxon>Lamiales</taxon>
        <taxon>Orobanchaceae</taxon>
        <taxon>Rehmannieae</taxon>
        <taxon>Rehmannia</taxon>
    </lineage>
</organism>
<dbReference type="InterPro" id="IPR038052">
    <property type="entry name" value="Chaperonin_RbcX_sf"/>
</dbReference>
<dbReference type="Gene3D" id="1.10.1200.210">
    <property type="entry name" value="Chaperonin-like RbcX"/>
    <property type="match status" value="1"/>
</dbReference>
<evidence type="ECO:0000256" key="1">
    <source>
        <dbReference type="ARBA" id="ARBA00022531"/>
    </source>
</evidence>
<gene>
    <name evidence="4" type="ORF">DH2020_045445</name>
</gene>
<evidence type="ECO:0008006" key="6">
    <source>
        <dbReference type="Google" id="ProtNLM"/>
    </source>
</evidence>
<keyword evidence="5" id="KW-1185">Reference proteome</keyword>
<dbReference type="Pfam" id="PF02341">
    <property type="entry name" value="RbcX"/>
    <property type="match status" value="1"/>
</dbReference>
<keyword evidence="1" id="KW-0602">Photosynthesis</keyword>
<comment type="caution">
    <text evidence="4">The sequence shown here is derived from an EMBL/GenBank/DDBJ whole genome shotgun (WGS) entry which is preliminary data.</text>
</comment>
<evidence type="ECO:0000313" key="5">
    <source>
        <dbReference type="Proteomes" id="UP001318860"/>
    </source>
</evidence>
<name>A0ABR0UE57_REHGL</name>
<accession>A0ABR0UE57</accession>
<evidence type="ECO:0000256" key="2">
    <source>
        <dbReference type="ARBA" id="ARBA00023186"/>
    </source>
</evidence>
<dbReference type="EMBL" id="JABTTQ020003000">
    <property type="protein sequence ID" value="KAK6120817.1"/>
    <property type="molecule type" value="Genomic_DNA"/>
</dbReference>
<keyword evidence="3" id="KW-0120">Carbon dioxide fixation</keyword>
<evidence type="ECO:0000256" key="3">
    <source>
        <dbReference type="ARBA" id="ARBA00023300"/>
    </source>
</evidence>
<reference evidence="4 5" key="1">
    <citation type="journal article" date="2021" name="Comput. Struct. Biotechnol. J.">
        <title>De novo genome assembly of the potent medicinal plant Rehmannia glutinosa using nanopore technology.</title>
        <authorList>
            <person name="Ma L."/>
            <person name="Dong C."/>
            <person name="Song C."/>
            <person name="Wang X."/>
            <person name="Zheng X."/>
            <person name="Niu Y."/>
            <person name="Chen S."/>
            <person name="Feng W."/>
        </authorList>
    </citation>
    <scope>NUCLEOTIDE SEQUENCE [LARGE SCALE GENOMIC DNA]</scope>
    <source>
        <strain evidence="4">DH-2019</strain>
    </source>
</reference>
<protein>
    <recommendedName>
        <fullName evidence="6">Chaperonin-like RbcX protein</fullName>
    </recommendedName>
</protein>
<dbReference type="PANTHER" id="PTHR33791:SF1">
    <property type="entry name" value="RUBISCO CHAPERONE RBCX"/>
    <property type="match status" value="1"/>
</dbReference>
<dbReference type="Proteomes" id="UP001318860">
    <property type="component" value="Unassembled WGS sequence"/>
</dbReference>
<dbReference type="InterPro" id="IPR003435">
    <property type="entry name" value="Chaperonin_RcbX"/>
</dbReference>
<dbReference type="PANTHER" id="PTHR33791">
    <property type="entry name" value="CHAPERONIN-LIKE RBCX PROTEIN 1, CHLOROPLASTIC"/>
    <property type="match status" value="1"/>
</dbReference>
<sequence length="231" mass="26910">MAGTTSVKSFTDSLSSCPCLCLHSTMSSSTRLNIKTNGANSYYYNNFGKRRQLKKVGIVINLSSPFLDAWQEWRLSATKMLLNGFSRKRRQIYQGLIVVDNLGGQYEDTFNDVKTELINYFTFKAVRTVLEQLYEMNPPQYKWFNNFVADNVPNNGKRFLQTLVKERRELAERVMITRLSLYGRWIKKCNHGEIYEEISEENLKLMRERLLETIQWPSDDNTKPDGDKTAD</sequence>
<proteinExistence type="predicted"/>
<dbReference type="SUPFAM" id="SSF158615">
    <property type="entry name" value="RbcX-like"/>
    <property type="match status" value="1"/>
</dbReference>
<keyword evidence="2" id="KW-0143">Chaperone</keyword>
<evidence type="ECO:0000313" key="4">
    <source>
        <dbReference type="EMBL" id="KAK6120817.1"/>
    </source>
</evidence>